<dbReference type="EMBL" id="JBHLZU010000024">
    <property type="protein sequence ID" value="MFB9907848.1"/>
    <property type="molecule type" value="Genomic_DNA"/>
</dbReference>
<evidence type="ECO:0000256" key="3">
    <source>
        <dbReference type="PROSITE-ProRule" id="PRU01248"/>
    </source>
</evidence>
<dbReference type="Proteomes" id="UP001589693">
    <property type="component" value="Unassembled WGS sequence"/>
</dbReference>
<organism evidence="5 6">
    <name type="scientific">Allokutzneria oryzae</name>
    <dbReference type="NCBI Taxonomy" id="1378989"/>
    <lineage>
        <taxon>Bacteria</taxon>
        <taxon>Bacillati</taxon>
        <taxon>Actinomycetota</taxon>
        <taxon>Actinomycetes</taxon>
        <taxon>Pseudonocardiales</taxon>
        <taxon>Pseudonocardiaceae</taxon>
        <taxon>Allokutzneria</taxon>
    </lineage>
</organism>
<dbReference type="InterPro" id="IPR044068">
    <property type="entry name" value="CB"/>
</dbReference>
<keyword evidence="1 3" id="KW-0238">DNA-binding</keyword>
<feature type="domain" description="Core-binding (CB)" evidence="4">
    <location>
        <begin position="12"/>
        <end position="103"/>
    </location>
</feature>
<dbReference type="SUPFAM" id="SSF56349">
    <property type="entry name" value="DNA breaking-rejoining enzymes"/>
    <property type="match status" value="1"/>
</dbReference>
<dbReference type="InterPro" id="IPR010998">
    <property type="entry name" value="Integrase_recombinase_N"/>
</dbReference>
<evidence type="ECO:0000256" key="2">
    <source>
        <dbReference type="ARBA" id="ARBA00023172"/>
    </source>
</evidence>
<dbReference type="RefSeq" id="WP_377858741.1">
    <property type="nucleotide sequence ID" value="NZ_JBHLZU010000024.1"/>
</dbReference>
<evidence type="ECO:0000259" key="4">
    <source>
        <dbReference type="PROSITE" id="PS51900"/>
    </source>
</evidence>
<reference evidence="5 6" key="1">
    <citation type="submission" date="2024-09" db="EMBL/GenBank/DDBJ databases">
        <authorList>
            <person name="Sun Q."/>
            <person name="Mori K."/>
        </authorList>
    </citation>
    <scope>NUCLEOTIDE SEQUENCE [LARGE SCALE GENOMIC DNA]</scope>
    <source>
        <strain evidence="5 6">TBRC 7907</strain>
    </source>
</reference>
<protein>
    <submittedName>
        <fullName evidence="5">Tyrosine-type recombinase/integrase</fullName>
    </submittedName>
</protein>
<dbReference type="InterPro" id="IPR013762">
    <property type="entry name" value="Integrase-like_cat_sf"/>
</dbReference>
<proteinExistence type="predicted"/>
<accession>A0ABV6A410</accession>
<gene>
    <name evidence="5" type="ORF">ACFFQA_28265</name>
</gene>
<dbReference type="PROSITE" id="PS51900">
    <property type="entry name" value="CB"/>
    <property type="match status" value="1"/>
</dbReference>
<dbReference type="InterPro" id="IPR011010">
    <property type="entry name" value="DNA_brk_join_enz"/>
</dbReference>
<comment type="caution">
    <text evidence="5">The sequence shown here is derived from an EMBL/GenBank/DDBJ whole genome shotgun (WGS) entry which is preliminary data.</text>
</comment>
<keyword evidence="2" id="KW-0233">DNA recombination</keyword>
<name>A0ABV6A410_9PSEU</name>
<evidence type="ECO:0000313" key="5">
    <source>
        <dbReference type="EMBL" id="MFB9907848.1"/>
    </source>
</evidence>
<keyword evidence="6" id="KW-1185">Reference proteome</keyword>
<dbReference type="Gene3D" id="1.10.443.10">
    <property type="entry name" value="Intergrase catalytic core"/>
    <property type="match status" value="1"/>
</dbReference>
<dbReference type="Gene3D" id="1.10.150.130">
    <property type="match status" value="1"/>
</dbReference>
<evidence type="ECO:0000256" key="1">
    <source>
        <dbReference type="ARBA" id="ARBA00023125"/>
    </source>
</evidence>
<sequence>MAAPSRSPVTTADLVRLVTTWLDTLASEHTRHRYRRDLAALATWLYLHRQRHLLDARATDVLDYCHVLTGRRHDLTAHEHPLRRHNTIATTATAWSSFYTHCTAIGLLTDNPVRQARALDPVAAYAPHPRRTPPPLDAAALRALITEAHRDPWLGGPLGASLLGLLIAVHWRAERITSCTLRDLARRGGIRDRTRWIPLPPEVHGYLTAWLTERPTIDGHRVFTQPSGLRPITAIDLHRLVARCARRAGLGHSVTTTQLAHIAGALAAGGEPVALPTLEQLRHRAPAPQQLALPDDPRDYAPDWQDYGQQALLPLPGSLTASAAHTPMLPSGLATDLRHRVHEHGAARIDEGQL</sequence>
<evidence type="ECO:0000313" key="6">
    <source>
        <dbReference type="Proteomes" id="UP001589693"/>
    </source>
</evidence>